<name>A0A7R8CS63_LEPSM</name>
<dbReference type="PANTHER" id="PTHR46114:SF1">
    <property type="entry name" value="ZAD DOMAIN-CONTAINING PROTEIN"/>
    <property type="match status" value="1"/>
</dbReference>
<dbReference type="Proteomes" id="UP000675881">
    <property type="component" value="Chromosome 4"/>
</dbReference>
<proteinExistence type="predicted"/>
<reference evidence="1" key="1">
    <citation type="submission" date="2021-02" db="EMBL/GenBank/DDBJ databases">
        <authorList>
            <person name="Bekaert M."/>
        </authorList>
    </citation>
    <scope>NUCLEOTIDE SEQUENCE</scope>
    <source>
        <strain evidence="1">IoA-00</strain>
    </source>
</reference>
<dbReference type="PANTHER" id="PTHR46114">
    <property type="entry name" value="APPLE DOMAIN-CONTAINING PROTEIN"/>
    <property type="match status" value="1"/>
</dbReference>
<keyword evidence="2" id="KW-1185">Reference proteome</keyword>
<dbReference type="EMBL" id="HG994583">
    <property type="protein sequence ID" value="CAF2913887.1"/>
    <property type="molecule type" value="Genomic_DNA"/>
</dbReference>
<protein>
    <submittedName>
        <fullName evidence="1">(salmon louse) hypothetical protein</fullName>
    </submittedName>
</protein>
<gene>
    <name evidence="1" type="ORF">LSAA_8630</name>
</gene>
<accession>A0A7R8CS63</accession>
<dbReference type="AlphaFoldDB" id="A0A7R8CS63"/>
<sequence length="140" mass="16357">MMESASNTLYRNFPKLSTEKINAGVFDGPKIRKLIRDEEFANKMTNKERSAWVSFKDVVDIFLGNDKATNYKKLVNRLMEDYKVMGCKMRMKIHFLHSHLVSFPDTLGDVSDEQGKRFHQDLMVMEKCYGGRWNVHMLAD</sequence>
<organism evidence="1 2">
    <name type="scientific">Lepeophtheirus salmonis</name>
    <name type="common">Salmon louse</name>
    <name type="synonym">Caligus salmonis</name>
    <dbReference type="NCBI Taxonomy" id="72036"/>
    <lineage>
        <taxon>Eukaryota</taxon>
        <taxon>Metazoa</taxon>
        <taxon>Ecdysozoa</taxon>
        <taxon>Arthropoda</taxon>
        <taxon>Crustacea</taxon>
        <taxon>Multicrustacea</taxon>
        <taxon>Hexanauplia</taxon>
        <taxon>Copepoda</taxon>
        <taxon>Siphonostomatoida</taxon>
        <taxon>Caligidae</taxon>
        <taxon>Lepeophtheirus</taxon>
    </lineage>
</organism>
<evidence type="ECO:0000313" key="1">
    <source>
        <dbReference type="EMBL" id="CAF2913887.1"/>
    </source>
</evidence>
<evidence type="ECO:0000313" key="2">
    <source>
        <dbReference type="Proteomes" id="UP000675881"/>
    </source>
</evidence>